<reference evidence="2 3" key="1">
    <citation type="submission" date="2020-07" db="EMBL/GenBank/DDBJ databases">
        <title>Genomic Encyclopedia of Type Strains, Phase IV (KMG-IV): sequencing the most valuable type-strain genomes for metagenomic binning, comparative biology and taxonomic classification.</title>
        <authorList>
            <person name="Goeker M."/>
        </authorList>
    </citation>
    <scope>NUCLEOTIDE SEQUENCE [LARGE SCALE GENOMIC DNA]</scope>
    <source>
        <strain evidence="2 3">DSM 29043</strain>
    </source>
</reference>
<protein>
    <submittedName>
        <fullName evidence="2">Putative phage protein (TIGR02216 family)</fullName>
    </submittedName>
</protein>
<dbReference type="Pfam" id="PF09550">
    <property type="entry name" value="Phage_TAC_6"/>
    <property type="match status" value="1"/>
</dbReference>
<dbReference type="EMBL" id="JACBZF010000002">
    <property type="protein sequence ID" value="NYH94694.1"/>
    <property type="molecule type" value="Genomic_DNA"/>
</dbReference>
<evidence type="ECO:0000313" key="2">
    <source>
        <dbReference type="EMBL" id="NYH94694.1"/>
    </source>
</evidence>
<dbReference type="RefSeq" id="WP_179406654.1">
    <property type="nucleotide sequence ID" value="NZ_BMGF01000006.1"/>
</dbReference>
<proteinExistence type="predicted"/>
<dbReference type="AlphaFoldDB" id="A0A7Y9XU83"/>
<feature type="region of interest" description="Disordered" evidence="1">
    <location>
        <begin position="42"/>
        <end position="63"/>
    </location>
</feature>
<accession>A0A7Y9XU83</accession>
<dbReference type="Proteomes" id="UP000522081">
    <property type="component" value="Unassembled WGS sequence"/>
</dbReference>
<dbReference type="InterPro" id="IPR019056">
    <property type="entry name" value="Phage_TAC_6"/>
</dbReference>
<keyword evidence="3" id="KW-1185">Reference proteome</keyword>
<name>A0A7Y9XU83_9SPHN</name>
<evidence type="ECO:0000256" key="1">
    <source>
        <dbReference type="SAM" id="MobiDB-lite"/>
    </source>
</evidence>
<comment type="caution">
    <text evidence="2">The sequence shown here is derived from an EMBL/GenBank/DDBJ whole genome shotgun (WGS) entry which is preliminary data.</text>
</comment>
<evidence type="ECO:0000313" key="3">
    <source>
        <dbReference type="Proteomes" id="UP000522081"/>
    </source>
</evidence>
<sequence>MSSGFGAAAIVLAGIAARALGWLPDEFWQATPAELAASLGHSATSAGGLGRDDLERLMESENG</sequence>
<feature type="compositionally biased region" description="Basic and acidic residues" evidence="1">
    <location>
        <begin position="50"/>
        <end position="63"/>
    </location>
</feature>
<gene>
    <name evidence="2" type="ORF">FHS75_001013</name>
</gene>
<organism evidence="2 3">
    <name type="scientific">Novosphingobium marinum</name>
    <dbReference type="NCBI Taxonomy" id="1514948"/>
    <lineage>
        <taxon>Bacteria</taxon>
        <taxon>Pseudomonadati</taxon>
        <taxon>Pseudomonadota</taxon>
        <taxon>Alphaproteobacteria</taxon>
        <taxon>Sphingomonadales</taxon>
        <taxon>Sphingomonadaceae</taxon>
        <taxon>Novosphingobium</taxon>
    </lineage>
</organism>